<comment type="caution">
    <text evidence="5">The sequence shown here is derived from an EMBL/GenBank/DDBJ whole genome shotgun (WGS) entry which is preliminary data.</text>
</comment>
<feature type="region of interest" description="Disordered" evidence="3">
    <location>
        <begin position="207"/>
        <end position="232"/>
    </location>
</feature>
<evidence type="ECO:0000256" key="1">
    <source>
        <dbReference type="ARBA" id="ARBA00023242"/>
    </source>
</evidence>
<dbReference type="Proteomes" id="UP000324897">
    <property type="component" value="Chromosome 3"/>
</dbReference>
<evidence type="ECO:0000313" key="5">
    <source>
        <dbReference type="EMBL" id="TVU12145.1"/>
    </source>
</evidence>
<dbReference type="Pfam" id="PF08879">
    <property type="entry name" value="WRC"/>
    <property type="match status" value="1"/>
</dbReference>
<dbReference type="PROSITE" id="PS51667">
    <property type="entry name" value="WRC"/>
    <property type="match status" value="1"/>
</dbReference>
<comment type="caution">
    <text evidence="2">Lacks conserved residue(s) required for the propagation of feature annotation.</text>
</comment>
<keyword evidence="1" id="KW-0539">Nucleus</keyword>
<dbReference type="Gramene" id="TVU12145">
    <property type="protein sequence ID" value="TVU12145"/>
    <property type="gene ID" value="EJB05_45774"/>
</dbReference>
<reference evidence="5 6" key="1">
    <citation type="journal article" date="2019" name="Sci. Rep.">
        <title>A high-quality genome of Eragrostis curvula grass provides insights into Poaceae evolution and supports new strategies to enhance forage quality.</title>
        <authorList>
            <person name="Carballo J."/>
            <person name="Santos B.A.C.M."/>
            <person name="Zappacosta D."/>
            <person name="Garbus I."/>
            <person name="Selva J.P."/>
            <person name="Gallo C.A."/>
            <person name="Diaz A."/>
            <person name="Albertini E."/>
            <person name="Caccamo M."/>
            <person name="Echenique V."/>
        </authorList>
    </citation>
    <scope>NUCLEOTIDE SEQUENCE [LARGE SCALE GENOMIC DNA]</scope>
    <source>
        <strain evidence="6">cv. Victoria</strain>
        <tissue evidence="5">Leaf</tissue>
    </source>
</reference>
<dbReference type="OrthoDB" id="686202at2759"/>
<evidence type="ECO:0000256" key="2">
    <source>
        <dbReference type="PROSITE-ProRule" id="PRU01002"/>
    </source>
</evidence>
<dbReference type="PANTHER" id="PTHR34122:SF1">
    <property type="entry name" value="EXPRESSED PROTEIN"/>
    <property type="match status" value="1"/>
</dbReference>
<dbReference type="PANTHER" id="PTHR34122">
    <property type="entry name" value="EXPRESSED PROTEIN-RELATED"/>
    <property type="match status" value="1"/>
</dbReference>
<feature type="compositionally biased region" description="Basic and acidic residues" evidence="3">
    <location>
        <begin position="31"/>
        <end position="44"/>
    </location>
</feature>
<feature type="region of interest" description="Disordered" evidence="3">
    <location>
        <begin position="1"/>
        <end position="51"/>
    </location>
</feature>
<feature type="domain" description="WRC" evidence="4">
    <location>
        <begin position="160"/>
        <end position="204"/>
    </location>
</feature>
<accession>A0A5J9TLH2</accession>
<feature type="compositionally biased region" description="Gly residues" evidence="3">
    <location>
        <begin position="207"/>
        <end position="219"/>
    </location>
</feature>
<dbReference type="AlphaFoldDB" id="A0A5J9TLH2"/>
<sequence length="255" mass="25625">MRIRRRPQASLQTSSDPSTFTSPQTSQNAARNRECVGEEARLHANADLGGQKSVVARRLELPQDNAGDSGRSVGAGPGAGGLHMRFSVANGHHSSQQGKVTCNGAVGGKSEPVVAEHAASNGVELPVAPPVAVKDDGEKVSSNGIVVGGANKKRRGPPVLLEGSRCSRVNGRGWRCSQPTLVGYSLCEHHLGKGRARSAAAAAAAAAGGGGGARGGPGQLGRTEHRPRIPAAAGAVTVAAAAAAPSAEGPSLPQC</sequence>
<feature type="compositionally biased region" description="Polar residues" evidence="3">
    <location>
        <begin position="9"/>
        <end position="30"/>
    </location>
</feature>
<organism evidence="5 6">
    <name type="scientific">Eragrostis curvula</name>
    <name type="common">weeping love grass</name>
    <dbReference type="NCBI Taxonomy" id="38414"/>
    <lineage>
        <taxon>Eukaryota</taxon>
        <taxon>Viridiplantae</taxon>
        <taxon>Streptophyta</taxon>
        <taxon>Embryophyta</taxon>
        <taxon>Tracheophyta</taxon>
        <taxon>Spermatophyta</taxon>
        <taxon>Magnoliopsida</taxon>
        <taxon>Liliopsida</taxon>
        <taxon>Poales</taxon>
        <taxon>Poaceae</taxon>
        <taxon>PACMAD clade</taxon>
        <taxon>Chloridoideae</taxon>
        <taxon>Eragrostideae</taxon>
        <taxon>Eragrostidinae</taxon>
        <taxon>Eragrostis</taxon>
    </lineage>
</organism>
<evidence type="ECO:0000256" key="3">
    <source>
        <dbReference type="SAM" id="MobiDB-lite"/>
    </source>
</evidence>
<gene>
    <name evidence="5" type="ORF">EJB05_45774</name>
</gene>
<evidence type="ECO:0000313" key="6">
    <source>
        <dbReference type="Proteomes" id="UP000324897"/>
    </source>
</evidence>
<protein>
    <recommendedName>
        <fullName evidence="4">WRC domain-containing protein</fullName>
    </recommendedName>
</protein>
<proteinExistence type="predicted"/>
<evidence type="ECO:0000259" key="4">
    <source>
        <dbReference type="PROSITE" id="PS51667"/>
    </source>
</evidence>
<dbReference type="EMBL" id="RWGY01000039">
    <property type="protein sequence ID" value="TVU12145.1"/>
    <property type="molecule type" value="Genomic_DNA"/>
</dbReference>
<dbReference type="InterPro" id="IPR014977">
    <property type="entry name" value="WRC_dom"/>
</dbReference>
<keyword evidence="6" id="KW-1185">Reference proteome</keyword>
<name>A0A5J9TLH2_9POAL</name>